<comment type="subcellular location">
    <subcellularLocation>
        <location evidence="1 7">Membrane</location>
        <topology evidence="1 7">Multi-pass membrane protein</topology>
    </subcellularLocation>
</comment>
<evidence type="ECO:0000256" key="1">
    <source>
        <dbReference type="ARBA" id="ARBA00004141"/>
    </source>
</evidence>
<keyword evidence="5 7" id="KW-0472">Membrane</keyword>
<reference evidence="8" key="1">
    <citation type="submission" date="2018-11" db="EMBL/GenBank/DDBJ databases">
        <authorList>
            <person name="Pearson M.S."/>
            <person name="Sotillo J."/>
            <person name="Loukas A."/>
        </authorList>
    </citation>
    <scope>NUCLEOTIDE SEQUENCE</scope>
    <source>
        <strain evidence="8">Egyptian</strain>
    </source>
</reference>
<evidence type="ECO:0000256" key="2">
    <source>
        <dbReference type="ARBA" id="ARBA00006840"/>
    </source>
</evidence>
<feature type="transmembrane region" description="Helical" evidence="7">
    <location>
        <begin position="53"/>
        <end position="73"/>
    </location>
</feature>
<accession>A0A4P8EVI8</accession>
<dbReference type="InterPro" id="IPR008952">
    <property type="entry name" value="Tetraspanin_EC2_sf"/>
</dbReference>
<dbReference type="CDD" id="cd03127">
    <property type="entry name" value="tetraspanin_LEL"/>
    <property type="match status" value="1"/>
</dbReference>
<keyword evidence="6" id="KW-1015">Disulfide bond</keyword>
<organism evidence="8">
    <name type="scientific">Schistosoma haematobium</name>
    <name type="common">Blood fluke</name>
    <dbReference type="NCBI Taxonomy" id="6185"/>
    <lineage>
        <taxon>Eukaryota</taxon>
        <taxon>Metazoa</taxon>
        <taxon>Spiralia</taxon>
        <taxon>Lophotrochozoa</taxon>
        <taxon>Platyhelminthes</taxon>
        <taxon>Trematoda</taxon>
        <taxon>Digenea</taxon>
        <taxon>Strigeidida</taxon>
        <taxon>Schistosomatoidea</taxon>
        <taxon>Schistosomatidae</taxon>
        <taxon>Schistosoma</taxon>
    </lineage>
</organism>
<dbReference type="SUPFAM" id="SSF48652">
    <property type="entry name" value="Tetraspanin"/>
    <property type="match status" value="1"/>
</dbReference>
<evidence type="ECO:0000256" key="5">
    <source>
        <dbReference type="ARBA" id="ARBA00023136"/>
    </source>
</evidence>
<dbReference type="InterPro" id="IPR000301">
    <property type="entry name" value="Tetraspanin_animals"/>
</dbReference>
<evidence type="ECO:0000313" key="8">
    <source>
        <dbReference type="EMBL" id="QCO69687.1"/>
    </source>
</evidence>
<proteinExistence type="evidence at transcript level"/>
<keyword evidence="3 7" id="KW-0812">Transmembrane</keyword>
<evidence type="ECO:0000256" key="6">
    <source>
        <dbReference type="PIRSR" id="PIRSR002419-1"/>
    </source>
</evidence>
<dbReference type="PIRSF" id="PIRSF002419">
    <property type="entry name" value="Tetraspanin"/>
    <property type="match status" value="1"/>
</dbReference>
<dbReference type="GO" id="GO:0005886">
    <property type="term" value="C:plasma membrane"/>
    <property type="evidence" value="ECO:0007669"/>
    <property type="project" value="TreeGrafter"/>
</dbReference>
<feature type="disulfide bond" evidence="6">
    <location>
        <begin position="146"/>
        <end position="162"/>
    </location>
</feature>
<dbReference type="AlphaFoldDB" id="A0A4P8EVI8"/>
<name>A0A4P8EVI8_SCHHA</name>
<dbReference type="PANTHER" id="PTHR19282">
    <property type="entry name" value="TETRASPANIN"/>
    <property type="match status" value="1"/>
</dbReference>
<dbReference type="InterPro" id="IPR018499">
    <property type="entry name" value="Tetraspanin/Peripherin"/>
</dbReference>
<keyword evidence="4 7" id="KW-1133">Transmembrane helix</keyword>
<protein>
    <recommendedName>
        <fullName evidence="7">Tetraspanin</fullName>
    </recommendedName>
</protein>
<evidence type="ECO:0000256" key="3">
    <source>
        <dbReference type="ARBA" id="ARBA00022692"/>
    </source>
</evidence>
<evidence type="ECO:0000256" key="7">
    <source>
        <dbReference type="RuleBase" id="RU361218"/>
    </source>
</evidence>
<comment type="similarity">
    <text evidence="2 7">Belongs to the tetraspanin (TM4SF) family.</text>
</comment>
<feature type="transmembrane region" description="Helical" evidence="7">
    <location>
        <begin position="187"/>
        <end position="213"/>
    </location>
</feature>
<dbReference type="EMBL" id="MK238557">
    <property type="protein sequence ID" value="QCO69687.1"/>
    <property type="molecule type" value="mRNA"/>
</dbReference>
<dbReference type="Gene3D" id="1.10.1450.10">
    <property type="entry name" value="Tetraspanin"/>
    <property type="match status" value="1"/>
</dbReference>
<dbReference type="PRINTS" id="PR00259">
    <property type="entry name" value="TMFOUR"/>
</dbReference>
<feature type="disulfide bond" evidence="6">
    <location>
        <begin position="145"/>
        <end position="173"/>
    </location>
</feature>
<feature type="transmembrane region" description="Helical" evidence="7">
    <location>
        <begin position="80"/>
        <end position="106"/>
    </location>
</feature>
<dbReference type="PANTHER" id="PTHR19282:SF544">
    <property type="entry name" value="TETRASPANIN"/>
    <property type="match status" value="1"/>
</dbReference>
<feature type="transmembrane region" description="Helical" evidence="7">
    <location>
        <begin position="12"/>
        <end position="33"/>
    </location>
</feature>
<evidence type="ECO:0000256" key="4">
    <source>
        <dbReference type="ARBA" id="ARBA00022989"/>
    </source>
</evidence>
<sequence length="219" mass="23891">MALGCGYKCSQCLLVIFNCGAFICGLGLIVVGALGLHSVVNHWKDIEPPLQSLIIFIIVLGCFLFVLGALGMFGACTKNVCLLTTYCILLSILIVAEIAAGIFAILEKPKVKKHVTDALREFVKEYSHDEHVSKVLDEVQQKLQCCGADSSKDYVTPPPESCFKDGQIFKEGCVKKVSDLSKMHLNAIIISVFLFSLVQMICLVFAVCVLLAVKRGDDE</sequence>
<dbReference type="Pfam" id="PF00335">
    <property type="entry name" value="Tetraspanin"/>
    <property type="match status" value="1"/>
</dbReference>